<evidence type="ECO:0000256" key="2">
    <source>
        <dbReference type="SAM" id="MobiDB-lite"/>
    </source>
</evidence>
<dbReference type="GO" id="GO:0005634">
    <property type="term" value="C:nucleus"/>
    <property type="evidence" value="ECO:0007669"/>
    <property type="project" value="TreeGrafter"/>
</dbReference>
<dbReference type="InterPro" id="IPR006600">
    <property type="entry name" value="HTH_CenpB_DNA-bd_dom"/>
</dbReference>
<feature type="region of interest" description="Disordered" evidence="2">
    <location>
        <begin position="172"/>
        <end position="195"/>
    </location>
</feature>
<dbReference type="PROSITE" id="PS51253">
    <property type="entry name" value="HTH_CENPB"/>
    <property type="match status" value="1"/>
</dbReference>
<reference evidence="5" key="1">
    <citation type="journal article" date="2010" name="Genome Biol.">
        <title>Genome sequence of the necrotrophic plant pathogen Pythium ultimum reveals original pathogenicity mechanisms and effector repertoire.</title>
        <authorList>
            <person name="Levesque C.A."/>
            <person name="Brouwer H."/>
            <person name="Cano L."/>
            <person name="Hamilton J.P."/>
            <person name="Holt C."/>
            <person name="Huitema E."/>
            <person name="Raffaele S."/>
            <person name="Robideau G.P."/>
            <person name="Thines M."/>
            <person name="Win J."/>
            <person name="Zerillo M.M."/>
            <person name="Beakes G.W."/>
            <person name="Boore J.L."/>
            <person name="Busam D."/>
            <person name="Dumas B."/>
            <person name="Ferriera S."/>
            <person name="Fuerstenberg S.I."/>
            <person name="Gachon C.M."/>
            <person name="Gaulin E."/>
            <person name="Govers F."/>
            <person name="Grenville-Briggs L."/>
            <person name="Horner N."/>
            <person name="Hostetler J."/>
            <person name="Jiang R.H."/>
            <person name="Johnson J."/>
            <person name="Krajaejun T."/>
            <person name="Lin H."/>
            <person name="Meijer H.J."/>
            <person name="Moore B."/>
            <person name="Morris P."/>
            <person name="Phuntmart V."/>
            <person name="Puiu D."/>
            <person name="Shetty J."/>
            <person name="Stajich J.E."/>
            <person name="Tripathy S."/>
            <person name="Wawra S."/>
            <person name="van West P."/>
            <person name="Whitty B.R."/>
            <person name="Coutinho P.M."/>
            <person name="Henrissat B."/>
            <person name="Martin F."/>
            <person name="Thomas P.D."/>
            <person name="Tyler B.M."/>
            <person name="De Vries R.P."/>
            <person name="Kamoun S."/>
            <person name="Yandell M."/>
            <person name="Tisserat N."/>
            <person name="Buell C.R."/>
        </authorList>
    </citation>
    <scope>NUCLEOTIDE SEQUENCE</scope>
    <source>
        <strain evidence="5">DAOM:BR144</strain>
    </source>
</reference>
<dbReference type="EMBL" id="GL376634">
    <property type="status" value="NOT_ANNOTATED_CDS"/>
    <property type="molecule type" value="Genomic_DNA"/>
</dbReference>
<proteinExistence type="predicted"/>
<feature type="domain" description="HTH CENPB-type" evidence="3">
    <location>
        <begin position="89"/>
        <end position="163"/>
    </location>
</feature>
<dbReference type="STRING" id="431595.K3WA50"/>
<dbReference type="Pfam" id="PF03221">
    <property type="entry name" value="HTH_Tnp_Tc5"/>
    <property type="match status" value="1"/>
</dbReference>
<protein>
    <recommendedName>
        <fullName evidence="3">HTH CENPB-type domain-containing protein</fullName>
    </recommendedName>
</protein>
<evidence type="ECO:0000313" key="5">
    <source>
        <dbReference type="Proteomes" id="UP000019132"/>
    </source>
</evidence>
<dbReference type="PANTHER" id="PTHR19303">
    <property type="entry name" value="TRANSPOSON"/>
    <property type="match status" value="1"/>
</dbReference>
<keyword evidence="1" id="KW-0238">DNA-binding</keyword>
<dbReference type="EnsemblProtists" id="PYU1_T001841">
    <property type="protein sequence ID" value="PYU1_T001841"/>
    <property type="gene ID" value="PYU1_G001839"/>
</dbReference>
<evidence type="ECO:0000313" key="4">
    <source>
        <dbReference type="EnsemblProtists" id="PYU1_T001841"/>
    </source>
</evidence>
<dbReference type="PANTHER" id="PTHR19303:SF73">
    <property type="entry name" value="PROTEIN PDC2"/>
    <property type="match status" value="1"/>
</dbReference>
<dbReference type="VEuPathDB" id="FungiDB:PYU1_G001839"/>
<dbReference type="InterPro" id="IPR009057">
    <property type="entry name" value="Homeodomain-like_sf"/>
</dbReference>
<accession>K3WA50</accession>
<keyword evidence="5" id="KW-1185">Reference proteome</keyword>
<sequence length="295" mass="33238">MAQRRQNLSAEQRQQICVHSDTNPKMTQQALALWAKDAFGMAVEPSQSAISAILKRGRDAKTSGASADGVDGAIAAYAGGVAAPPPVRKVRKKRSVKYPKLDDALLKWVLDCDQHDIRISGELVKQKAEAFCDKLKIAKDARPNFSNGWLASFNRRHGLKRYKRDQAYWASEHDDDENDDDEYDGRGWKHGQRAKNPRFSISKDVNGESKLVELENQNGATALPWNELTEEELEARKREADLRIEGLRYDNSLKRIKVAEENMLARKRLKDAGIPQEEIDRMMPLAPSTVAETEI</sequence>
<dbReference type="Gene3D" id="1.10.10.60">
    <property type="entry name" value="Homeodomain-like"/>
    <property type="match status" value="2"/>
</dbReference>
<evidence type="ECO:0000259" key="3">
    <source>
        <dbReference type="PROSITE" id="PS51253"/>
    </source>
</evidence>
<name>K3WA50_GLOUD</name>
<dbReference type="GO" id="GO:0003677">
    <property type="term" value="F:DNA binding"/>
    <property type="evidence" value="ECO:0007669"/>
    <property type="project" value="UniProtKB-KW"/>
</dbReference>
<dbReference type="SMART" id="SM00674">
    <property type="entry name" value="CENPB"/>
    <property type="match status" value="1"/>
</dbReference>
<reference evidence="5" key="2">
    <citation type="submission" date="2010-04" db="EMBL/GenBank/DDBJ databases">
        <authorList>
            <person name="Buell R."/>
            <person name="Hamilton J."/>
            <person name="Hostetler J."/>
        </authorList>
    </citation>
    <scope>NUCLEOTIDE SEQUENCE [LARGE SCALE GENOMIC DNA]</scope>
    <source>
        <strain evidence="5">DAOM:BR144</strain>
    </source>
</reference>
<dbReference type="InterPro" id="IPR050863">
    <property type="entry name" value="CenT-Element_Derived"/>
</dbReference>
<dbReference type="HOGENOM" id="CLU_853858_0_0_1"/>
<dbReference type="InParanoid" id="K3WA50"/>
<dbReference type="Proteomes" id="UP000019132">
    <property type="component" value="Unassembled WGS sequence"/>
</dbReference>
<feature type="compositionally biased region" description="Acidic residues" evidence="2">
    <location>
        <begin position="173"/>
        <end position="183"/>
    </location>
</feature>
<dbReference type="AlphaFoldDB" id="K3WA50"/>
<reference evidence="4" key="3">
    <citation type="submission" date="2015-02" db="UniProtKB">
        <authorList>
            <consortium name="EnsemblProtists"/>
        </authorList>
    </citation>
    <scope>IDENTIFICATION</scope>
    <source>
        <strain evidence="4">DAOM BR144</strain>
    </source>
</reference>
<dbReference type="SUPFAM" id="SSF46689">
    <property type="entry name" value="Homeodomain-like"/>
    <property type="match status" value="1"/>
</dbReference>
<organism evidence="4 5">
    <name type="scientific">Globisporangium ultimum (strain ATCC 200006 / CBS 805.95 / DAOM BR144)</name>
    <name type="common">Pythium ultimum</name>
    <dbReference type="NCBI Taxonomy" id="431595"/>
    <lineage>
        <taxon>Eukaryota</taxon>
        <taxon>Sar</taxon>
        <taxon>Stramenopiles</taxon>
        <taxon>Oomycota</taxon>
        <taxon>Peronosporomycetes</taxon>
        <taxon>Pythiales</taxon>
        <taxon>Pythiaceae</taxon>
        <taxon>Globisporangium</taxon>
    </lineage>
</organism>
<dbReference type="eggNOG" id="KOG3105">
    <property type="taxonomic scope" value="Eukaryota"/>
</dbReference>
<evidence type="ECO:0000256" key="1">
    <source>
        <dbReference type="ARBA" id="ARBA00023125"/>
    </source>
</evidence>